<keyword evidence="1" id="KW-0472">Membrane</keyword>
<evidence type="ECO:0000313" key="3">
    <source>
        <dbReference type="EMBL" id="RDI46086.1"/>
    </source>
</evidence>
<dbReference type="Proteomes" id="UP000254720">
    <property type="component" value="Unassembled WGS sequence"/>
</dbReference>
<gene>
    <name evidence="3" type="ORF">C8D86_10694</name>
</gene>
<dbReference type="AlphaFoldDB" id="A0A370GS47"/>
<sequence>MLMETKVNYTIVGAFVIALVGAITLSVIWLSSGFSFERYSIYMVYMKESVTGLNIDSPVEYNGVDVGSVKSIEINHKNPQMVEVLINIKSATPITMGTTAMLSTRGVTGVSFIALQDKSTDLRPLEIKQGQTYPVIKTVPSIFMRLDAALSKLSENFGEISQAFQSVFDKENLQSIKGILSNLDRVTGTLAINNRKLEAILANTAKATQQLTPLMRSSTSAMRVIETQTLPAAYQVLSNLDDVARTLAEVSAEVKQNPSVILRGVDRQVLGPGETR</sequence>
<keyword evidence="1" id="KW-1133">Transmembrane helix</keyword>
<proteinExistence type="predicted"/>
<organism evidence="3 4">
    <name type="scientific">Aquicella lusitana</name>
    <dbReference type="NCBI Taxonomy" id="254246"/>
    <lineage>
        <taxon>Bacteria</taxon>
        <taxon>Pseudomonadati</taxon>
        <taxon>Pseudomonadota</taxon>
        <taxon>Gammaproteobacteria</taxon>
        <taxon>Legionellales</taxon>
        <taxon>Coxiellaceae</taxon>
        <taxon>Aquicella</taxon>
    </lineage>
</organism>
<dbReference type="InterPro" id="IPR003399">
    <property type="entry name" value="Mce/MlaD"/>
</dbReference>
<feature type="domain" description="Mce/MlaD" evidence="2">
    <location>
        <begin position="45"/>
        <end position="116"/>
    </location>
</feature>
<reference evidence="3 4" key="1">
    <citation type="submission" date="2018-07" db="EMBL/GenBank/DDBJ databases">
        <title>Genomic Encyclopedia of Type Strains, Phase IV (KMG-IV): sequencing the most valuable type-strain genomes for metagenomic binning, comparative biology and taxonomic classification.</title>
        <authorList>
            <person name="Goeker M."/>
        </authorList>
    </citation>
    <scope>NUCLEOTIDE SEQUENCE [LARGE SCALE GENOMIC DNA]</scope>
    <source>
        <strain evidence="3 4">DSM 16500</strain>
    </source>
</reference>
<evidence type="ECO:0000256" key="1">
    <source>
        <dbReference type="SAM" id="Phobius"/>
    </source>
</evidence>
<evidence type="ECO:0000313" key="4">
    <source>
        <dbReference type="Proteomes" id="UP000254720"/>
    </source>
</evidence>
<evidence type="ECO:0000259" key="2">
    <source>
        <dbReference type="Pfam" id="PF02470"/>
    </source>
</evidence>
<keyword evidence="1" id="KW-0812">Transmembrane</keyword>
<dbReference type="OrthoDB" id="9806984at2"/>
<dbReference type="Pfam" id="PF02470">
    <property type="entry name" value="MlaD"/>
    <property type="match status" value="1"/>
</dbReference>
<name>A0A370GS47_9COXI</name>
<dbReference type="EMBL" id="QQAX01000006">
    <property type="protein sequence ID" value="RDI46086.1"/>
    <property type="molecule type" value="Genomic_DNA"/>
</dbReference>
<comment type="caution">
    <text evidence="3">The sequence shown here is derived from an EMBL/GenBank/DDBJ whole genome shotgun (WGS) entry which is preliminary data.</text>
</comment>
<keyword evidence="4" id="KW-1185">Reference proteome</keyword>
<feature type="transmembrane region" description="Helical" evidence="1">
    <location>
        <begin position="7"/>
        <end position="30"/>
    </location>
</feature>
<accession>A0A370GS47</accession>
<dbReference type="PANTHER" id="PTHR36698:SF2">
    <property type="entry name" value="MCE_MLAD DOMAIN-CONTAINING PROTEIN"/>
    <property type="match status" value="1"/>
</dbReference>
<dbReference type="PANTHER" id="PTHR36698">
    <property type="entry name" value="BLL5892 PROTEIN"/>
    <property type="match status" value="1"/>
</dbReference>
<protein>
    <submittedName>
        <fullName evidence="3">Phospholipid/cholesterol/gamma-HCH transport system substrate-binding protein</fullName>
    </submittedName>
</protein>